<keyword evidence="7" id="KW-0816">Tricarboxylic acid cycle</keyword>
<evidence type="ECO:0000256" key="6">
    <source>
        <dbReference type="ARBA" id="ARBA00022485"/>
    </source>
</evidence>
<keyword evidence="10" id="KW-0411">Iron-sulfur</keyword>
<evidence type="ECO:0000256" key="5">
    <source>
        <dbReference type="ARBA" id="ARBA00012921"/>
    </source>
</evidence>
<dbReference type="NCBIfam" id="TIGR00723">
    <property type="entry name" value="ttdB_fumA_fumB"/>
    <property type="match status" value="1"/>
</dbReference>
<evidence type="ECO:0000259" key="12">
    <source>
        <dbReference type="Pfam" id="PF05681"/>
    </source>
</evidence>
<dbReference type="Proteomes" id="UP001057375">
    <property type="component" value="Unassembled WGS sequence"/>
</dbReference>
<keyword evidence="15" id="KW-1185">Reference proteome</keyword>
<evidence type="ECO:0000313" key="14">
    <source>
        <dbReference type="EMBL" id="GKT28750.1"/>
    </source>
</evidence>
<dbReference type="PIRSF" id="PIRSF001394">
    <property type="entry name" value="Fe_dep_fumar_hy"/>
    <property type="match status" value="1"/>
</dbReference>
<dbReference type="Pfam" id="PF05683">
    <property type="entry name" value="Fumerase_C"/>
    <property type="match status" value="1"/>
</dbReference>
<evidence type="ECO:0000256" key="8">
    <source>
        <dbReference type="ARBA" id="ARBA00022723"/>
    </source>
</evidence>
<evidence type="ECO:0000256" key="7">
    <source>
        <dbReference type="ARBA" id="ARBA00022532"/>
    </source>
</evidence>
<dbReference type="Gene3D" id="3.20.130.10">
    <property type="entry name" value="Fe-S hydro-lyase, tartrate dehydratase beta-type, catalytic domain"/>
    <property type="match status" value="1"/>
</dbReference>
<dbReference type="InterPro" id="IPR004646">
    <property type="entry name" value="Fe-S_hydro-lyase_TtdA-typ_cat"/>
</dbReference>
<reference evidence="14" key="1">
    <citation type="submission" date="2022-03" db="EMBL/GenBank/DDBJ databases">
        <title>Draft genome sequence of Aduncisulcus paluster, a free-living microaerophilic Fornicata.</title>
        <authorList>
            <person name="Yuyama I."/>
            <person name="Kume K."/>
            <person name="Tamura T."/>
            <person name="Inagaki Y."/>
            <person name="Hashimoto T."/>
        </authorList>
    </citation>
    <scope>NUCLEOTIDE SEQUENCE</scope>
    <source>
        <strain evidence="14">NY0171</strain>
    </source>
</reference>
<evidence type="ECO:0000313" key="15">
    <source>
        <dbReference type="Proteomes" id="UP001057375"/>
    </source>
</evidence>
<dbReference type="PANTHER" id="PTHR30389:SF0">
    <property type="entry name" value="FUMARATE HYDRATASE CLASS I, AEROBIC"/>
    <property type="match status" value="1"/>
</dbReference>
<evidence type="ECO:0000256" key="11">
    <source>
        <dbReference type="ARBA" id="ARBA00023239"/>
    </source>
</evidence>
<organism evidence="14 15">
    <name type="scientific">Aduncisulcus paluster</name>
    <dbReference type="NCBI Taxonomy" id="2918883"/>
    <lineage>
        <taxon>Eukaryota</taxon>
        <taxon>Metamonada</taxon>
        <taxon>Carpediemonas-like organisms</taxon>
        <taxon>Aduncisulcus</taxon>
    </lineage>
</organism>
<dbReference type="PANTHER" id="PTHR30389">
    <property type="entry name" value="FUMARATE HYDRATASE-RELATED"/>
    <property type="match status" value="1"/>
</dbReference>
<protein>
    <recommendedName>
        <fullName evidence="5">fumarate hydratase</fullName>
        <ecNumber evidence="5">4.2.1.2</ecNumber>
    </recommendedName>
</protein>
<keyword evidence="11" id="KW-0456">Lyase</keyword>
<evidence type="ECO:0000256" key="9">
    <source>
        <dbReference type="ARBA" id="ARBA00023004"/>
    </source>
</evidence>
<evidence type="ECO:0000256" key="3">
    <source>
        <dbReference type="ARBA" id="ARBA00008876"/>
    </source>
</evidence>
<sequence>MCEYCSLCSYVKDLHFPEKSPEFHYEPLVQHRGPDTATYELLTVQGVDIVKIPGTEEEFVRVSPEVIRRLSFEAIKEISFFQPHGHLKQIAAIMTDPDASDNDRTVAREFLVNATVAAQGKLPTCQDTGTAICIGYRGQRVLTAGEDKKHLSRGIYDAYGGMALRYSQVAPLTMFSEKNTGTNLPAQIELHATDGGEYHFRFIAKGGGSANKFKLFQKTKALLTPAALTSFIRSQLPALGTAACPPYHIAFVIGGLSAEQNMGMLKKASAHFLDDLPFTGNEHGRAFRDLDLEREIEKMCQDSGIGAQFGGIGFALDVRVIRLPRHGASCPVSIGVSCAAHRQCKAKITREGVYIERLEHNPAQILKKADEDLAELMRQKAKVVKKEGGEDEEEKEGGIVSIDLDKGMDDICAQLTRHTVGTRLSLNGTLIVARDMAHLKLAERLEATGSIPDYIKDHPVYYAGPAKKPEGFKSGSIAATTAQRMDPYVPLFQPHGGCRVTIAKGQRGDDVTASCKEYGGFYLGTIGGTAARVASQCIQSIDCVEFEELGMEAVWKLVVKDLPAFLLVDDKGNDFFKTLGM</sequence>
<dbReference type="InterPro" id="IPR036660">
    <property type="entry name" value="Fe-S_hydroAse_TtdB_cat_sf"/>
</dbReference>
<dbReference type="SUPFAM" id="SSF117457">
    <property type="entry name" value="FumA C-terminal domain-like"/>
    <property type="match status" value="1"/>
</dbReference>
<dbReference type="InterPro" id="IPR004647">
    <property type="entry name" value="Fe-S_hydro-lyase_TtdB-typ_cat"/>
</dbReference>
<proteinExistence type="inferred from homology"/>
<dbReference type="Pfam" id="PF05681">
    <property type="entry name" value="Fumerase"/>
    <property type="match status" value="1"/>
</dbReference>
<gene>
    <name evidence="14" type="ORF">ADUPG1_005041</name>
</gene>
<evidence type="ECO:0000256" key="2">
    <source>
        <dbReference type="ARBA" id="ARBA00004859"/>
    </source>
</evidence>
<feature type="domain" description="Fe-S hydro-lyase tartrate dehydratase beta-type catalytic" evidence="13">
    <location>
        <begin position="377"/>
        <end position="578"/>
    </location>
</feature>
<keyword evidence="8" id="KW-0479">Metal-binding</keyword>
<comment type="caution">
    <text evidence="14">The sequence shown here is derived from an EMBL/GenBank/DDBJ whole genome shotgun (WGS) entry which is preliminary data.</text>
</comment>
<dbReference type="InterPro" id="IPR051208">
    <property type="entry name" value="Class-I_Fumarase/Tartrate_DH"/>
</dbReference>
<accession>A0ABQ5K8A6</accession>
<evidence type="ECO:0000256" key="10">
    <source>
        <dbReference type="ARBA" id="ARBA00023014"/>
    </source>
</evidence>
<feature type="domain" description="Fe-S hydro-lyase tartrate dehydratase alpha-type catalytic" evidence="12">
    <location>
        <begin position="73"/>
        <end position="346"/>
    </location>
</feature>
<comment type="cofactor">
    <cofactor evidence="1">
        <name>[4Fe-4S] cluster</name>
        <dbReference type="ChEBI" id="CHEBI:49883"/>
    </cofactor>
</comment>
<dbReference type="InterPro" id="IPR011167">
    <property type="entry name" value="Fe_dep_fumarate_hydratase"/>
</dbReference>
<dbReference type="EC" id="4.2.1.2" evidence="5"/>
<keyword evidence="6" id="KW-0004">4Fe-4S</keyword>
<comment type="pathway">
    <text evidence="2">Carbohydrate metabolism; tricarboxylic acid cycle; (S)-malate from fumarate: step 1/1.</text>
</comment>
<evidence type="ECO:0000259" key="13">
    <source>
        <dbReference type="Pfam" id="PF05683"/>
    </source>
</evidence>
<dbReference type="EMBL" id="BQXS01007925">
    <property type="protein sequence ID" value="GKT28750.1"/>
    <property type="molecule type" value="Genomic_DNA"/>
</dbReference>
<comment type="similarity">
    <text evidence="3">Belongs to the class-I fumarase family.</text>
</comment>
<evidence type="ECO:0000256" key="4">
    <source>
        <dbReference type="ARBA" id="ARBA00011738"/>
    </source>
</evidence>
<name>A0ABQ5K8A6_9EUKA</name>
<keyword evidence="9" id="KW-0408">Iron</keyword>
<comment type="subunit">
    <text evidence="4">Homodimer.</text>
</comment>
<evidence type="ECO:0000256" key="1">
    <source>
        <dbReference type="ARBA" id="ARBA00001966"/>
    </source>
</evidence>